<feature type="domain" description="Cyclic nucleotide-binding" evidence="2">
    <location>
        <begin position="122"/>
        <end position="237"/>
    </location>
</feature>
<name>A0A2W4Y6N0_9CYAN</name>
<reference evidence="3 4" key="1">
    <citation type="submission" date="2018-04" db="EMBL/GenBank/DDBJ databases">
        <authorList>
            <person name="Go L.Y."/>
            <person name="Mitchell J.A."/>
        </authorList>
    </citation>
    <scope>NUCLEOTIDE SEQUENCE [LARGE SCALE GENOMIC DNA]</scope>
    <source>
        <strain evidence="3">ULC066bin1</strain>
    </source>
</reference>
<proteinExistence type="predicted"/>
<feature type="transmembrane region" description="Helical" evidence="1">
    <location>
        <begin position="345"/>
        <end position="367"/>
    </location>
</feature>
<dbReference type="SMART" id="SM00100">
    <property type="entry name" value="cNMP"/>
    <property type="match status" value="1"/>
</dbReference>
<dbReference type="Pfam" id="PF00027">
    <property type="entry name" value="cNMP_binding"/>
    <property type="match status" value="1"/>
</dbReference>
<evidence type="ECO:0000313" key="4">
    <source>
        <dbReference type="Proteomes" id="UP000249467"/>
    </source>
</evidence>
<dbReference type="PROSITE" id="PS50042">
    <property type="entry name" value="CNMP_BINDING_3"/>
    <property type="match status" value="1"/>
</dbReference>
<keyword evidence="1" id="KW-0472">Membrane</keyword>
<organism evidence="3 4">
    <name type="scientific">Pseudanabaena frigida</name>
    <dbReference type="NCBI Taxonomy" id="945775"/>
    <lineage>
        <taxon>Bacteria</taxon>
        <taxon>Bacillati</taxon>
        <taxon>Cyanobacteriota</taxon>
        <taxon>Cyanophyceae</taxon>
        <taxon>Pseudanabaenales</taxon>
        <taxon>Pseudanabaenaceae</taxon>
        <taxon>Pseudanabaena</taxon>
    </lineage>
</organism>
<feature type="transmembrane region" description="Helical" evidence="1">
    <location>
        <begin position="7"/>
        <end position="28"/>
    </location>
</feature>
<dbReference type="SUPFAM" id="SSF51206">
    <property type="entry name" value="cAMP-binding domain-like"/>
    <property type="match status" value="1"/>
</dbReference>
<keyword evidence="1" id="KW-1133">Transmembrane helix</keyword>
<feature type="transmembrane region" description="Helical" evidence="1">
    <location>
        <begin position="406"/>
        <end position="425"/>
    </location>
</feature>
<accession>A0A2W4Y6N0</accession>
<dbReference type="InterPro" id="IPR014710">
    <property type="entry name" value="RmlC-like_jellyroll"/>
</dbReference>
<feature type="transmembrane region" description="Helical" evidence="1">
    <location>
        <begin position="373"/>
        <end position="394"/>
    </location>
</feature>
<feature type="transmembrane region" description="Helical" evidence="1">
    <location>
        <begin position="64"/>
        <end position="85"/>
    </location>
</feature>
<keyword evidence="1" id="KW-0812">Transmembrane</keyword>
<dbReference type="GO" id="GO:0016301">
    <property type="term" value="F:kinase activity"/>
    <property type="evidence" value="ECO:0007669"/>
    <property type="project" value="UniProtKB-KW"/>
</dbReference>
<gene>
    <name evidence="3" type="ORF">DCF19_15675</name>
</gene>
<dbReference type="CDD" id="cd00038">
    <property type="entry name" value="CAP_ED"/>
    <property type="match status" value="1"/>
</dbReference>
<keyword evidence="3" id="KW-0808">Transferase</keyword>
<dbReference type="PRINTS" id="PR00103">
    <property type="entry name" value="CAMPKINASE"/>
</dbReference>
<dbReference type="Gene3D" id="2.60.120.10">
    <property type="entry name" value="Jelly Rolls"/>
    <property type="match status" value="1"/>
</dbReference>
<dbReference type="InterPro" id="IPR000595">
    <property type="entry name" value="cNMP-bd_dom"/>
</dbReference>
<dbReference type="InterPro" id="IPR018488">
    <property type="entry name" value="cNMP-bd_CS"/>
</dbReference>
<keyword evidence="3" id="KW-0418">Kinase</keyword>
<dbReference type="Proteomes" id="UP000249467">
    <property type="component" value="Unassembled WGS sequence"/>
</dbReference>
<dbReference type="InterPro" id="IPR018490">
    <property type="entry name" value="cNMP-bd_dom_sf"/>
</dbReference>
<evidence type="ECO:0000256" key="1">
    <source>
        <dbReference type="SAM" id="Phobius"/>
    </source>
</evidence>
<feature type="transmembrane region" description="Helical" evidence="1">
    <location>
        <begin position="34"/>
        <end position="52"/>
    </location>
</feature>
<protein>
    <submittedName>
        <fullName evidence="3">Protein kinase</fullName>
    </submittedName>
</protein>
<evidence type="ECO:0000313" key="3">
    <source>
        <dbReference type="EMBL" id="PZO38908.1"/>
    </source>
</evidence>
<evidence type="ECO:0000259" key="2">
    <source>
        <dbReference type="PROSITE" id="PS50042"/>
    </source>
</evidence>
<dbReference type="PROSITE" id="PS00889">
    <property type="entry name" value="CNMP_BINDING_2"/>
    <property type="match status" value="1"/>
</dbReference>
<dbReference type="PANTHER" id="PTHR23011:SF28">
    <property type="entry name" value="CYCLIC NUCLEOTIDE-BINDING DOMAIN CONTAINING PROTEIN"/>
    <property type="match status" value="1"/>
</dbReference>
<sequence>MISMLDAFLQGLLAASSSGLGALLGIFWQPSRVLSAAIMAFGSGTLLSALAFETTISAYQESGFLPLFIGFLIGGWLFITITRFVDNKGGFLRKVSSRRRYLFEHRQEETGDVLDRIANVEVMKNLPPSEAQAIVPLLKPISVKQGETIFDEGDRGDSFYMIVSGEAEVKKGEKVMTTLATGEVFGEMALLNSEPRSATVVAHTDMEVYQLKQEHFDDVLRKSPNIANSLSRALAKRLRTTTASQAEAQQNLDLWRQQAIDSVEIDLSPSEEQQLIQGLVKSSAPLAILVGTLIDGIPESTVIGMTAHPGQISWSFLLAVFISNFPEALSSSIGMKQSGTTKAKIMFLWLGVIGLSGLCALLGNVLAANTSDFFLALAQAVSGGALLAMLASTMMPEAYELGGGSVAFSTIMGFLTGFFISAPHLPPFTIK</sequence>
<dbReference type="AlphaFoldDB" id="A0A2W4Y6N0"/>
<dbReference type="PANTHER" id="PTHR23011">
    <property type="entry name" value="CYCLIC NUCLEOTIDE-BINDING DOMAIN CONTAINING PROTEIN"/>
    <property type="match status" value="1"/>
</dbReference>
<dbReference type="EMBL" id="QBML01000021">
    <property type="protein sequence ID" value="PZO38908.1"/>
    <property type="molecule type" value="Genomic_DNA"/>
</dbReference>
<comment type="caution">
    <text evidence="3">The sequence shown here is derived from an EMBL/GenBank/DDBJ whole genome shotgun (WGS) entry which is preliminary data.</text>
</comment>
<reference evidence="3 4" key="2">
    <citation type="submission" date="2018-06" db="EMBL/GenBank/DDBJ databases">
        <title>Metagenomic assembly of (sub)arctic Cyanobacteria and their associated microbiome from non-axenic cultures.</title>
        <authorList>
            <person name="Baurain D."/>
        </authorList>
    </citation>
    <scope>NUCLEOTIDE SEQUENCE [LARGE SCALE GENOMIC DNA]</scope>
    <source>
        <strain evidence="3">ULC066bin1</strain>
    </source>
</reference>